<evidence type="ECO:0000313" key="2">
    <source>
        <dbReference type="EMBL" id="KKD01058.1"/>
    </source>
</evidence>
<dbReference type="Gene3D" id="1.20.1270.340">
    <property type="match status" value="1"/>
</dbReference>
<evidence type="ECO:0000256" key="1">
    <source>
        <dbReference type="SAM" id="Coils"/>
    </source>
</evidence>
<dbReference type="InterPro" id="IPR010890">
    <property type="entry name" value="PriC"/>
</dbReference>
<organism evidence="2 3">
    <name type="scientific">Photobacterium halotolerans</name>
    <dbReference type="NCBI Taxonomy" id="265726"/>
    <lineage>
        <taxon>Bacteria</taxon>
        <taxon>Pseudomonadati</taxon>
        <taxon>Pseudomonadota</taxon>
        <taxon>Gammaproteobacteria</taxon>
        <taxon>Vibrionales</taxon>
        <taxon>Vibrionaceae</taxon>
        <taxon>Photobacterium</taxon>
    </lineage>
</organism>
<dbReference type="Pfam" id="PF07445">
    <property type="entry name" value="PriC"/>
    <property type="match status" value="1"/>
</dbReference>
<dbReference type="EMBL" id="JWYV01000002">
    <property type="protein sequence ID" value="KKD01058.1"/>
    <property type="molecule type" value="Genomic_DNA"/>
</dbReference>
<keyword evidence="1" id="KW-0175">Coiled coil</keyword>
<sequence>MTNDLHRLSDLVDKLLSPAEALDHQRKESSKPLFDKQLFHGQSRLLVPCIREIQQEILALKNEQASGRLHATRARYVCEKILAQIQAVQREMATKQIRESEPKYQVKQRKTLHELYDELAQHQDWERRLAAMVKDKAFALEQAPQASSRQPLQQQLLALEGRLARCQQAMARLEKAILQLERKG</sequence>
<dbReference type="Proteomes" id="UP000033633">
    <property type="component" value="Unassembled WGS sequence"/>
</dbReference>
<reference evidence="2 3" key="1">
    <citation type="submission" date="2014-12" db="EMBL/GenBank/DDBJ databases">
        <title>Mercury Reductase activity and rhizosphere competence traits in the genome of root associated Photobacterium halotolerans MELD1.</title>
        <authorList>
            <person name="Mathew D.C."/>
            <person name="Huang C.-C."/>
        </authorList>
    </citation>
    <scope>NUCLEOTIDE SEQUENCE [LARGE SCALE GENOMIC DNA]</scope>
    <source>
        <strain evidence="2 3">MELD1</strain>
    </source>
</reference>
<accession>A0A0F5VG82</accession>
<dbReference type="AlphaFoldDB" id="A0A0F5VG82"/>
<dbReference type="RefSeq" id="WP_046219427.1">
    <property type="nucleotide sequence ID" value="NZ_JWYV01000002.1"/>
</dbReference>
<evidence type="ECO:0000313" key="3">
    <source>
        <dbReference type="Proteomes" id="UP000033633"/>
    </source>
</evidence>
<name>A0A0F5VG82_9GAMM</name>
<feature type="coiled-coil region" evidence="1">
    <location>
        <begin position="156"/>
        <end position="183"/>
    </location>
</feature>
<dbReference type="STRING" id="265726.KY46_04615"/>
<dbReference type="InterPro" id="IPR038338">
    <property type="entry name" value="PriC_sf"/>
</dbReference>
<comment type="caution">
    <text evidence="2">The sequence shown here is derived from an EMBL/GenBank/DDBJ whole genome shotgun (WGS) entry which is preliminary data.</text>
</comment>
<keyword evidence="3" id="KW-1185">Reference proteome</keyword>
<protein>
    <submittedName>
        <fullName evidence="2">Prepilin peptidase</fullName>
    </submittedName>
</protein>
<dbReference type="PATRIC" id="fig|265726.11.peg.2285"/>
<proteinExistence type="predicted"/>
<gene>
    <name evidence="2" type="ORF">KY46_04615</name>
</gene>
<dbReference type="OrthoDB" id="6402824at2"/>